<feature type="coiled-coil region" evidence="7">
    <location>
        <begin position="416"/>
        <end position="499"/>
    </location>
</feature>
<dbReference type="SMART" id="SM00968">
    <property type="entry name" value="SMC_hinge"/>
    <property type="match status" value="1"/>
</dbReference>
<feature type="coiled-coil region" evidence="7">
    <location>
        <begin position="697"/>
        <end position="731"/>
    </location>
</feature>
<dbReference type="GO" id="GO:0007059">
    <property type="term" value="P:chromosome segregation"/>
    <property type="evidence" value="ECO:0007669"/>
    <property type="project" value="UniProtKB-UniRule"/>
</dbReference>
<proteinExistence type="inferred from homology"/>
<dbReference type="CDD" id="cd03278">
    <property type="entry name" value="ABC_SMC_barmotin"/>
    <property type="match status" value="1"/>
</dbReference>
<evidence type="ECO:0000256" key="1">
    <source>
        <dbReference type="ARBA" id="ARBA00004496"/>
    </source>
</evidence>
<evidence type="ECO:0000313" key="10">
    <source>
        <dbReference type="Proteomes" id="UP000657177"/>
    </source>
</evidence>
<dbReference type="SUPFAM" id="SSF52540">
    <property type="entry name" value="P-loop containing nucleoside triphosphate hydrolases"/>
    <property type="match status" value="1"/>
</dbReference>
<dbReference type="Gene3D" id="1.10.287.1490">
    <property type="match status" value="1"/>
</dbReference>
<dbReference type="InterPro" id="IPR011890">
    <property type="entry name" value="SMC_prok"/>
</dbReference>
<keyword evidence="5 7" id="KW-0175">Coiled coil</keyword>
<comment type="caution">
    <text evidence="9">The sequence shown here is derived from an EMBL/GenBank/DDBJ whole genome shotgun (WGS) entry which is preliminary data.</text>
</comment>
<feature type="coiled-coil region" evidence="7">
    <location>
        <begin position="227"/>
        <end position="387"/>
    </location>
</feature>
<evidence type="ECO:0000256" key="6">
    <source>
        <dbReference type="ARBA" id="ARBA00023125"/>
    </source>
</evidence>
<keyword evidence="6 7" id="KW-0238">DNA-binding</keyword>
<evidence type="ECO:0000256" key="2">
    <source>
        <dbReference type="ARBA" id="ARBA00022490"/>
    </source>
</evidence>
<comment type="domain">
    <text evidence="7">Contains large globular domains required for ATP hydrolysis at each terminus and a third globular domain forming a flexible hinge near the middle of the molecule. These domains are separated by coiled-coil structures.</text>
</comment>
<keyword evidence="10" id="KW-1185">Reference proteome</keyword>
<gene>
    <name evidence="7 9" type="primary">smc</name>
    <name evidence="9" type="ORF">G5B42_04630</name>
</gene>
<feature type="coiled-coil region" evidence="7">
    <location>
        <begin position="989"/>
        <end position="1016"/>
    </location>
</feature>
<dbReference type="RefSeq" id="WP_181339281.1">
    <property type="nucleotide sequence ID" value="NZ_JAAKDE010000008.1"/>
</dbReference>
<dbReference type="GO" id="GO:0016887">
    <property type="term" value="F:ATP hydrolysis activity"/>
    <property type="evidence" value="ECO:0007669"/>
    <property type="project" value="InterPro"/>
</dbReference>
<feature type="coiled-coil region" evidence="7">
    <location>
        <begin position="760"/>
        <end position="801"/>
    </location>
</feature>
<dbReference type="InterPro" id="IPR036277">
    <property type="entry name" value="SMC_hinge_sf"/>
</dbReference>
<dbReference type="EMBL" id="JAAKDE010000008">
    <property type="protein sequence ID" value="MBA2132830.1"/>
    <property type="molecule type" value="Genomic_DNA"/>
</dbReference>
<dbReference type="Pfam" id="PF02463">
    <property type="entry name" value="SMC_N"/>
    <property type="match status" value="1"/>
</dbReference>
<dbReference type="GO" id="GO:0007062">
    <property type="term" value="P:sister chromatid cohesion"/>
    <property type="evidence" value="ECO:0007669"/>
    <property type="project" value="InterPro"/>
</dbReference>
<comment type="similarity">
    <text evidence="7">Belongs to the SMC family.</text>
</comment>
<keyword evidence="4 7" id="KW-0067">ATP-binding</keyword>
<comment type="subunit">
    <text evidence="7">Homodimer.</text>
</comment>
<dbReference type="Pfam" id="PF06470">
    <property type="entry name" value="SMC_hinge"/>
    <property type="match status" value="1"/>
</dbReference>
<feature type="domain" description="SMC hinge" evidence="8">
    <location>
        <begin position="523"/>
        <end position="641"/>
    </location>
</feature>
<dbReference type="PIRSF" id="PIRSF005719">
    <property type="entry name" value="SMC"/>
    <property type="match status" value="1"/>
</dbReference>
<dbReference type="FunFam" id="3.40.50.300:FF:000984">
    <property type="entry name" value="Chromosome partition protein Smc"/>
    <property type="match status" value="1"/>
</dbReference>
<evidence type="ECO:0000313" key="9">
    <source>
        <dbReference type="EMBL" id="MBA2132830.1"/>
    </source>
</evidence>
<feature type="coiled-coil region" evidence="7">
    <location>
        <begin position="830"/>
        <end position="948"/>
    </location>
</feature>
<dbReference type="AlphaFoldDB" id="A0A8J6LI56"/>
<evidence type="ECO:0000256" key="4">
    <source>
        <dbReference type="ARBA" id="ARBA00022840"/>
    </source>
</evidence>
<dbReference type="Gene3D" id="3.30.70.1620">
    <property type="match status" value="1"/>
</dbReference>
<organism evidence="9 10">
    <name type="scientific">Capillibacterium thermochitinicola</name>
    <dbReference type="NCBI Taxonomy" id="2699427"/>
    <lineage>
        <taxon>Bacteria</taxon>
        <taxon>Bacillati</taxon>
        <taxon>Bacillota</taxon>
        <taxon>Capillibacterium</taxon>
    </lineage>
</organism>
<dbReference type="NCBIfam" id="TIGR02168">
    <property type="entry name" value="SMC_prok_B"/>
    <property type="match status" value="1"/>
</dbReference>
<dbReference type="PANTHER" id="PTHR43977">
    <property type="entry name" value="STRUCTURAL MAINTENANCE OF CHROMOSOMES PROTEIN 3"/>
    <property type="match status" value="1"/>
</dbReference>
<dbReference type="GO" id="GO:0030261">
    <property type="term" value="P:chromosome condensation"/>
    <property type="evidence" value="ECO:0007669"/>
    <property type="project" value="InterPro"/>
</dbReference>
<evidence type="ECO:0000256" key="3">
    <source>
        <dbReference type="ARBA" id="ARBA00022741"/>
    </source>
</evidence>
<keyword evidence="3 7" id="KW-0547">Nucleotide-binding</keyword>
<name>A0A8J6LI56_9FIRM</name>
<dbReference type="InterPro" id="IPR027417">
    <property type="entry name" value="P-loop_NTPase"/>
</dbReference>
<reference evidence="9" key="1">
    <citation type="submission" date="2020-06" db="EMBL/GenBank/DDBJ databases">
        <title>Novel chitinolytic bacterium.</title>
        <authorList>
            <person name="Ungkulpasvich U."/>
            <person name="Kosugi A."/>
            <person name="Uke A."/>
        </authorList>
    </citation>
    <scope>NUCLEOTIDE SEQUENCE</scope>
    <source>
        <strain evidence="9">UUS1-1</strain>
    </source>
</reference>
<dbReference type="SUPFAM" id="SSF75553">
    <property type="entry name" value="Smc hinge domain"/>
    <property type="match status" value="1"/>
</dbReference>
<sequence length="1185" mass="135578">MHLKRLEIHGFKSFADRINLVFKPGITAIVGPNGSGKSNIADSLRWVMGETNLRNIRGTKTDDVIFSGSEERKPLGMAEVTLVLDNTDQTLPLDYTEVAVTRRVYRSGESEFLINRVPVRLRDIQELFFDTGLGKEAYSVISQGKIDAILSVRPEDRRSVFEEAAGIMRYKVKKNLTLKKLGETENNILRIEDLLQELRAQLDPLSVQAEKASLYIDLRENLKKIEINHSYREINTINENLQTLEAAQKEKQQALTALQSEAEVLAEKVQEEKARATALETELQARQKKLMEGLAQRERVTGELNLYTERKRSLQNRQEELTGNLAALQEKSELLAEKQEQLRQSATEIESEKNRLAGAVKDLERTLAEKEEKIKELRNKLGEKKNLYTEKLAADSVLKQQISEAGAQKAFRREKEVELRTELELTLKEMAETEKRLRTIKAKLETLRQEAEEAKAEERQLAAALQKHQTYLAERVQKNQEIRERLRGLESKITVLTEMERSHQGYYQGVKALLQATREPFHQEIHGVVADLIRPEPGYELALEVALGSALQNLVITHHRHAGQAIEYLKQHRLGRATFLPLNLIEGKPDRFGEYKSILAQYNSRPATETVSYDRQYQAVVSHLLSGTLIAPDFKTAVAVAEKTGKQFRVVTLEGELIAPGGAITGGNLERRESGLLSRKGEIRRLKEEKQSLLAFLERGLNEENKLQTELKELSRQYEEKRNRGQEISLQQNSFLKDMEVLNAGYQRVVKQRDGLETALQKLGDELTAQEFTVNQLQEKLMRSATEIELITAEIRTLEEQEGVLVQEREQCLKDLSTLSSRLAGVQQEWVGKQENLQELSRNLEELQNEVARQERELLRATEELRRLEEERAQLEAAMAKTAQELTAEETELQQRRAEWQAALDHVNQMELNLRQQQKLEGELLTELHRLELQINRLNINRDNLTANLTEVYGEDWWQEVQTDWALPAHPRQEILRLKTQMKALEPVNLQAIEDYQNLKQRVDFLSQQLTDLTTARESLHKVIDEIEKTIKKQFTATFAQIRREFIELFERLFSGGKADLQLTDPDQPLESGIEILAQPPGKRLQNLSLLSGGERAMTAIALLFAILRVKPSPFCILDEIDATLDGANVQRFTELLRIFSKELQFIVITHRRGTMEVADVLYGVTMEEKGISKLISLELKEDAS</sequence>
<comment type="function">
    <text evidence="7">Required for chromosome condensation and partitioning.</text>
</comment>
<dbReference type="GO" id="GO:0003677">
    <property type="term" value="F:DNA binding"/>
    <property type="evidence" value="ECO:0007669"/>
    <property type="project" value="UniProtKB-UniRule"/>
</dbReference>
<dbReference type="GO" id="GO:0005737">
    <property type="term" value="C:cytoplasm"/>
    <property type="evidence" value="ECO:0007669"/>
    <property type="project" value="UniProtKB-SubCell"/>
</dbReference>
<dbReference type="GO" id="GO:0005524">
    <property type="term" value="F:ATP binding"/>
    <property type="evidence" value="ECO:0007669"/>
    <property type="project" value="UniProtKB-UniRule"/>
</dbReference>
<evidence type="ECO:0000259" key="8">
    <source>
        <dbReference type="SMART" id="SM00968"/>
    </source>
</evidence>
<dbReference type="Gene3D" id="1.20.1060.20">
    <property type="match status" value="1"/>
</dbReference>
<evidence type="ECO:0000256" key="5">
    <source>
        <dbReference type="ARBA" id="ARBA00023054"/>
    </source>
</evidence>
<dbReference type="GO" id="GO:0005694">
    <property type="term" value="C:chromosome"/>
    <property type="evidence" value="ECO:0007669"/>
    <property type="project" value="InterPro"/>
</dbReference>
<dbReference type="InterPro" id="IPR010935">
    <property type="entry name" value="SMC_hinge"/>
</dbReference>
<dbReference type="FunFam" id="3.40.50.300:FF:000901">
    <property type="entry name" value="Chromosome partition protein Smc"/>
    <property type="match status" value="1"/>
</dbReference>
<feature type="binding site" evidence="7">
    <location>
        <begin position="32"/>
        <end position="39"/>
    </location>
    <ligand>
        <name>ATP</name>
        <dbReference type="ChEBI" id="CHEBI:30616"/>
    </ligand>
</feature>
<keyword evidence="2 7" id="KW-0963">Cytoplasm</keyword>
<dbReference type="InterPro" id="IPR003395">
    <property type="entry name" value="RecF/RecN/SMC_N"/>
</dbReference>
<evidence type="ECO:0000256" key="7">
    <source>
        <dbReference type="HAMAP-Rule" id="MF_01894"/>
    </source>
</evidence>
<dbReference type="Gene3D" id="3.40.50.300">
    <property type="entry name" value="P-loop containing nucleotide triphosphate hydrolases"/>
    <property type="match status" value="2"/>
</dbReference>
<protein>
    <recommendedName>
        <fullName evidence="7">Chromosome partition protein Smc</fullName>
    </recommendedName>
</protein>
<dbReference type="InterPro" id="IPR024704">
    <property type="entry name" value="SMC"/>
</dbReference>
<dbReference type="HAMAP" id="MF_01894">
    <property type="entry name" value="Smc_prok"/>
    <property type="match status" value="1"/>
</dbReference>
<comment type="subcellular location">
    <subcellularLocation>
        <location evidence="1 7">Cytoplasm</location>
    </subcellularLocation>
</comment>
<dbReference type="Proteomes" id="UP000657177">
    <property type="component" value="Unassembled WGS sequence"/>
</dbReference>
<accession>A0A8J6LI56</accession>
<dbReference type="GO" id="GO:0006260">
    <property type="term" value="P:DNA replication"/>
    <property type="evidence" value="ECO:0007669"/>
    <property type="project" value="UniProtKB-UniRule"/>
</dbReference>